<organism evidence="20 21">
    <name type="scientific">Amanita thiersii Skay4041</name>
    <dbReference type="NCBI Taxonomy" id="703135"/>
    <lineage>
        <taxon>Eukaryota</taxon>
        <taxon>Fungi</taxon>
        <taxon>Dikarya</taxon>
        <taxon>Basidiomycota</taxon>
        <taxon>Agaricomycotina</taxon>
        <taxon>Agaricomycetes</taxon>
        <taxon>Agaricomycetidae</taxon>
        <taxon>Agaricales</taxon>
        <taxon>Pluteineae</taxon>
        <taxon>Amanitaceae</taxon>
        <taxon>Amanita</taxon>
    </lineage>
</organism>
<dbReference type="SUPFAM" id="SSF52343">
    <property type="entry name" value="Ferredoxin reductase-like, C-terminal NADP-linked domain"/>
    <property type="match status" value="1"/>
</dbReference>
<dbReference type="InterPro" id="IPR001433">
    <property type="entry name" value="OxRdtase_FAD/NAD-bd"/>
</dbReference>
<dbReference type="Gene3D" id="2.40.30.10">
    <property type="entry name" value="Translation factors"/>
    <property type="match status" value="1"/>
</dbReference>
<keyword evidence="11 17" id="KW-0520">NAD</keyword>
<dbReference type="PANTHER" id="PTHR19370">
    <property type="entry name" value="NADH-CYTOCHROME B5 REDUCTASE"/>
    <property type="match status" value="1"/>
</dbReference>
<dbReference type="EC" id="1.6.2.2" evidence="17"/>
<feature type="transmembrane region" description="Helical" evidence="18">
    <location>
        <begin position="6"/>
        <end position="24"/>
    </location>
</feature>
<dbReference type="GO" id="GO:0005741">
    <property type="term" value="C:mitochondrial outer membrane"/>
    <property type="evidence" value="ECO:0007669"/>
    <property type="project" value="UniProtKB-SubCell"/>
</dbReference>
<feature type="binding site" evidence="16">
    <location>
        <position position="170"/>
    </location>
    <ligand>
        <name>FAD</name>
        <dbReference type="ChEBI" id="CHEBI:57692"/>
    </ligand>
</feature>
<keyword evidence="21" id="KW-1185">Reference proteome</keyword>
<evidence type="ECO:0000256" key="14">
    <source>
        <dbReference type="ARBA" id="ARBA00047682"/>
    </source>
</evidence>
<accession>A0A2A9NUI7</accession>
<evidence type="ECO:0000256" key="9">
    <source>
        <dbReference type="ARBA" id="ARBA00022989"/>
    </source>
</evidence>
<feature type="transmembrane region" description="Helical" evidence="18">
    <location>
        <begin position="67"/>
        <end position="87"/>
    </location>
</feature>
<dbReference type="InterPro" id="IPR039261">
    <property type="entry name" value="FNR_nucleotide-bd"/>
</dbReference>
<dbReference type="GO" id="GO:0090524">
    <property type="term" value="F:cytochrome-b5 reductase activity, acting on NADH"/>
    <property type="evidence" value="ECO:0007669"/>
    <property type="project" value="UniProtKB-EC"/>
</dbReference>
<dbReference type="Proteomes" id="UP000242287">
    <property type="component" value="Unassembled WGS sequence"/>
</dbReference>
<dbReference type="CDD" id="cd06183">
    <property type="entry name" value="cyt_b5_reduct_like"/>
    <property type="match status" value="1"/>
</dbReference>
<dbReference type="OrthoDB" id="432685at2759"/>
<evidence type="ECO:0000256" key="16">
    <source>
        <dbReference type="PIRSR" id="PIRSR601834-1"/>
    </source>
</evidence>
<evidence type="ECO:0000313" key="20">
    <source>
        <dbReference type="EMBL" id="PFH54645.1"/>
    </source>
</evidence>
<keyword evidence="5 16" id="KW-0285">Flavoprotein</keyword>
<keyword evidence="6 18" id="KW-0812">Transmembrane</keyword>
<evidence type="ECO:0000256" key="1">
    <source>
        <dbReference type="ARBA" id="ARBA00001974"/>
    </source>
</evidence>
<dbReference type="PROSITE" id="PS51384">
    <property type="entry name" value="FAD_FR"/>
    <property type="match status" value="1"/>
</dbReference>
<comment type="catalytic activity">
    <reaction evidence="14 17">
        <text>2 Fe(III)-[cytochrome b5] + NADH = 2 Fe(II)-[cytochrome b5] + NAD(+) + H(+)</text>
        <dbReference type="Rhea" id="RHEA:46680"/>
        <dbReference type="Rhea" id="RHEA-COMP:10438"/>
        <dbReference type="Rhea" id="RHEA-COMP:10439"/>
        <dbReference type="ChEBI" id="CHEBI:15378"/>
        <dbReference type="ChEBI" id="CHEBI:29033"/>
        <dbReference type="ChEBI" id="CHEBI:29034"/>
        <dbReference type="ChEBI" id="CHEBI:57540"/>
        <dbReference type="ChEBI" id="CHEBI:57945"/>
        <dbReference type="EC" id="1.6.2.2"/>
    </reaction>
</comment>
<dbReference type="EMBL" id="KZ301969">
    <property type="protein sequence ID" value="PFH54645.1"/>
    <property type="molecule type" value="Genomic_DNA"/>
</dbReference>
<comment type="catalytic activity">
    <reaction evidence="15">
        <text>2 Fe(3+)-[Dph3] + NADH = 2 Fe(2+)-[Dph3] + NAD(+) + H(+)</text>
        <dbReference type="Rhea" id="RHEA:71231"/>
        <dbReference type="Rhea" id="RHEA-COMP:18002"/>
        <dbReference type="Rhea" id="RHEA-COMP:18003"/>
        <dbReference type="ChEBI" id="CHEBI:15378"/>
        <dbReference type="ChEBI" id="CHEBI:29033"/>
        <dbReference type="ChEBI" id="CHEBI:29034"/>
        <dbReference type="ChEBI" id="CHEBI:57540"/>
        <dbReference type="ChEBI" id="CHEBI:57945"/>
        <dbReference type="ChEBI" id="CHEBI:83228"/>
    </reaction>
    <physiologicalReaction direction="left-to-right" evidence="15">
        <dbReference type="Rhea" id="RHEA:71232"/>
    </physiologicalReaction>
</comment>
<keyword evidence="12" id="KW-0496">Mitochondrion</keyword>
<evidence type="ECO:0000259" key="19">
    <source>
        <dbReference type="PROSITE" id="PS51384"/>
    </source>
</evidence>
<dbReference type="FunFam" id="2.40.30.10:FF:000032">
    <property type="entry name" value="NADH-cytochrome b5 reductase"/>
    <property type="match status" value="1"/>
</dbReference>
<dbReference type="STRING" id="703135.A0A2A9NUI7"/>
<comment type="pathway">
    <text evidence="3">Protein modification; peptidyl-diphthamide biosynthesis.</text>
</comment>
<dbReference type="InterPro" id="IPR001834">
    <property type="entry name" value="CBR-like"/>
</dbReference>
<keyword evidence="9 18" id="KW-1133">Transmembrane helix</keyword>
<evidence type="ECO:0000256" key="7">
    <source>
        <dbReference type="ARBA" id="ARBA00022787"/>
    </source>
</evidence>
<evidence type="ECO:0000256" key="4">
    <source>
        <dbReference type="ARBA" id="ARBA00006105"/>
    </source>
</evidence>
<dbReference type="PRINTS" id="PR00406">
    <property type="entry name" value="CYTB5RDTASE"/>
</dbReference>
<dbReference type="SUPFAM" id="SSF63380">
    <property type="entry name" value="Riboflavin synthase domain-like"/>
    <property type="match status" value="1"/>
</dbReference>
<sequence length="348" mass="38506">MPNRYQLAFLASLTLTFSFLVALLHFINARLIAAGYNISNLILIGLPNPKPAPMSSKPQDTFDFNDLAGSPLLAAVAAILLASVLYLTTTRKGQSKPLDPNEWKQYPLIKKTQISPNTAIYRLKLSSARDVLNLPIGQHIAVSAEINGKMISRNYTPISNGEDSGYFDLLIKTYEKGNISRHFAQLKIGDKIRVKGPKGNFVYNPDLTKVVSMIAGGTGITPMYQILRAALSNPDDHTKVNLIYANVNHEDILLKSELDKLAQDYESRFTLYYVLNNPPAGWKGGVGFVTKEHINQYLPNPAETESKLLICGPPPMVAAMKKNLDELKYPAPYTISKLDHKVHEILSA</sequence>
<reference evidence="20 21" key="1">
    <citation type="submission" date="2014-02" db="EMBL/GenBank/DDBJ databases">
        <title>Transposable element dynamics among asymbiotic and ectomycorrhizal Amanita fungi.</title>
        <authorList>
            <consortium name="DOE Joint Genome Institute"/>
            <person name="Hess J."/>
            <person name="Skrede I."/>
            <person name="Wolfe B."/>
            <person name="LaButti K."/>
            <person name="Ohm R.A."/>
            <person name="Grigoriev I.V."/>
            <person name="Pringle A."/>
        </authorList>
    </citation>
    <scope>NUCLEOTIDE SEQUENCE [LARGE SCALE GENOMIC DNA]</scope>
    <source>
        <strain evidence="20 21">SKay4041</strain>
    </source>
</reference>
<evidence type="ECO:0000256" key="10">
    <source>
        <dbReference type="ARBA" id="ARBA00023002"/>
    </source>
</evidence>
<name>A0A2A9NUI7_9AGAR</name>
<comment type="cofactor">
    <cofactor evidence="1 16 17">
        <name>FAD</name>
        <dbReference type="ChEBI" id="CHEBI:57692"/>
    </cofactor>
</comment>
<dbReference type="PANTHER" id="PTHR19370:SF184">
    <property type="entry name" value="NADH-CYTOCHROME B5 REDUCTASE-LIKE"/>
    <property type="match status" value="1"/>
</dbReference>
<dbReference type="Gene3D" id="3.40.50.80">
    <property type="entry name" value="Nucleotide-binding domain of ferredoxin-NADP reductase (FNR) module"/>
    <property type="match status" value="1"/>
</dbReference>
<evidence type="ECO:0000256" key="12">
    <source>
        <dbReference type="ARBA" id="ARBA00023128"/>
    </source>
</evidence>
<dbReference type="InterPro" id="IPR001709">
    <property type="entry name" value="Flavoprot_Pyr_Nucl_cyt_Rdtase"/>
</dbReference>
<proteinExistence type="inferred from homology"/>
<keyword evidence="7" id="KW-1000">Mitochondrion outer membrane</keyword>
<keyword evidence="13 18" id="KW-0472">Membrane</keyword>
<evidence type="ECO:0000256" key="5">
    <source>
        <dbReference type="ARBA" id="ARBA00022630"/>
    </source>
</evidence>
<feature type="binding site" evidence="16">
    <location>
        <position position="153"/>
    </location>
    <ligand>
        <name>FAD</name>
        <dbReference type="ChEBI" id="CHEBI:57692"/>
    </ligand>
</feature>
<feature type="domain" description="FAD-binding FR-type" evidence="19">
    <location>
        <begin position="101"/>
        <end position="204"/>
    </location>
</feature>
<evidence type="ECO:0000256" key="8">
    <source>
        <dbReference type="ARBA" id="ARBA00022827"/>
    </source>
</evidence>
<evidence type="ECO:0000313" key="21">
    <source>
        <dbReference type="Proteomes" id="UP000242287"/>
    </source>
</evidence>
<dbReference type="PRINTS" id="PR00371">
    <property type="entry name" value="FPNCR"/>
</dbReference>
<dbReference type="FunFam" id="3.40.50.80:FF:000019">
    <property type="entry name" value="NADH-cytochrome b5 reductase"/>
    <property type="match status" value="1"/>
</dbReference>
<dbReference type="InterPro" id="IPR017927">
    <property type="entry name" value="FAD-bd_FR_type"/>
</dbReference>
<evidence type="ECO:0000256" key="2">
    <source>
        <dbReference type="ARBA" id="ARBA00004294"/>
    </source>
</evidence>
<feature type="binding site" evidence="16">
    <location>
        <position position="172"/>
    </location>
    <ligand>
        <name>FAD</name>
        <dbReference type="ChEBI" id="CHEBI:57692"/>
    </ligand>
</feature>
<feature type="binding site" evidence="16">
    <location>
        <position position="179"/>
    </location>
    <ligand>
        <name>FAD</name>
        <dbReference type="ChEBI" id="CHEBI:57692"/>
    </ligand>
</feature>
<evidence type="ECO:0000256" key="15">
    <source>
        <dbReference type="ARBA" id="ARBA00049138"/>
    </source>
</evidence>
<protein>
    <recommendedName>
        <fullName evidence="17">NADH-cytochrome b5 reductase</fullName>
        <ecNumber evidence="17">1.6.2.2</ecNumber>
    </recommendedName>
</protein>
<dbReference type="Pfam" id="PF00970">
    <property type="entry name" value="FAD_binding_6"/>
    <property type="match status" value="1"/>
</dbReference>
<evidence type="ECO:0000256" key="3">
    <source>
        <dbReference type="ARBA" id="ARBA00005156"/>
    </source>
</evidence>
<keyword evidence="10 17" id="KW-0560">Oxidoreductase</keyword>
<evidence type="ECO:0000256" key="13">
    <source>
        <dbReference type="ARBA" id="ARBA00023136"/>
    </source>
</evidence>
<dbReference type="InterPro" id="IPR008333">
    <property type="entry name" value="Cbr1-like_FAD-bd_dom"/>
</dbReference>
<evidence type="ECO:0000256" key="11">
    <source>
        <dbReference type="ARBA" id="ARBA00023027"/>
    </source>
</evidence>
<evidence type="ECO:0000256" key="18">
    <source>
        <dbReference type="SAM" id="Phobius"/>
    </source>
</evidence>
<keyword evidence="8 16" id="KW-0274">FAD</keyword>
<dbReference type="AlphaFoldDB" id="A0A2A9NUI7"/>
<comment type="subcellular location">
    <subcellularLocation>
        <location evidence="2">Mitochondrion outer membrane</location>
    </subcellularLocation>
</comment>
<comment type="similarity">
    <text evidence="4 17">Belongs to the flavoprotein pyridine nucleotide cytochrome reductase family.</text>
</comment>
<feature type="binding site" evidence="16">
    <location>
        <position position="155"/>
    </location>
    <ligand>
        <name>FAD</name>
        <dbReference type="ChEBI" id="CHEBI:57692"/>
    </ligand>
</feature>
<evidence type="ECO:0000256" key="17">
    <source>
        <dbReference type="RuleBase" id="RU361226"/>
    </source>
</evidence>
<feature type="binding site" evidence="16">
    <location>
        <position position="221"/>
    </location>
    <ligand>
        <name>FAD</name>
        <dbReference type="ChEBI" id="CHEBI:57692"/>
    </ligand>
</feature>
<dbReference type="Pfam" id="PF00175">
    <property type="entry name" value="NAD_binding_1"/>
    <property type="match status" value="1"/>
</dbReference>
<feature type="binding site" evidence="16">
    <location>
        <position position="180"/>
    </location>
    <ligand>
        <name>FAD</name>
        <dbReference type="ChEBI" id="CHEBI:57692"/>
    </ligand>
</feature>
<gene>
    <name evidence="20" type="ORF">AMATHDRAFT_134112</name>
</gene>
<dbReference type="InterPro" id="IPR017938">
    <property type="entry name" value="Riboflavin_synthase-like_b-brl"/>
</dbReference>
<evidence type="ECO:0000256" key="6">
    <source>
        <dbReference type="ARBA" id="ARBA00022692"/>
    </source>
</evidence>